<dbReference type="InterPro" id="IPR050360">
    <property type="entry name" value="MFS_Sugar_Transporters"/>
</dbReference>
<dbReference type="GO" id="GO:0005351">
    <property type="term" value="F:carbohydrate:proton symporter activity"/>
    <property type="evidence" value="ECO:0007669"/>
    <property type="project" value="TreeGrafter"/>
</dbReference>
<evidence type="ECO:0000256" key="8">
    <source>
        <dbReference type="SAM" id="MobiDB-lite"/>
    </source>
</evidence>
<evidence type="ECO:0000313" key="11">
    <source>
        <dbReference type="EMBL" id="CZR51890.1"/>
    </source>
</evidence>
<proteinExistence type="inferred from homology"/>
<dbReference type="FunFam" id="1.20.1250.20:FF:000044">
    <property type="entry name" value="Hexose transporter Hxt3p"/>
    <property type="match status" value="1"/>
</dbReference>
<dbReference type="AlphaFoldDB" id="A0A1L7WGI7"/>
<dbReference type="Proteomes" id="UP000184330">
    <property type="component" value="Unassembled WGS sequence"/>
</dbReference>
<dbReference type="EMBL" id="FJOG01000002">
    <property type="protein sequence ID" value="CZR51890.1"/>
    <property type="molecule type" value="Genomic_DNA"/>
</dbReference>
<keyword evidence="4 9" id="KW-0812">Transmembrane</keyword>
<dbReference type="InterPro" id="IPR020846">
    <property type="entry name" value="MFS_dom"/>
</dbReference>
<reference evidence="11 12" key="1">
    <citation type="submission" date="2016-03" db="EMBL/GenBank/DDBJ databases">
        <authorList>
            <person name="Ploux O."/>
        </authorList>
    </citation>
    <scope>NUCLEOTIDE SEQUENCE [LARGE SCALE GENOMIC DNA]</scope>
    <source>
        <strain evidence="11 12">UAMH 11012</strain>
    </source>
</reference>
<evidence type="ECO:0000256" key="9">
    <source>
        <dbReference type="SAM" id="Phobius"/>
    </source>
</evidence>
<evidence type="ECO:0000256" key="6">
    <source>
        <dbReference type="ARBA" id="ARBA00023136"/>
    </source>
</evidence>
<dbReference type="SUPFAM" id="SSF103473">
    <property type="entry name" value="MFS general substrate transporter"/>
    <property type="match status" value="1"/>
</dbReference>
<dbReference type="InterPro" id="IPR005829">
    <property type="entry name" value="Sugar_transporter_CS"/>
</dbReference>
<dbReference type="GO" id="GO:0016020">
    <property type="term" value="C:membrane"/>
    <property type="evidence" value="ECO:0007669"/>
    <property type="project" value="UniProtKB-SubCell"/>
</dbReference>
<gene>
    <name evidence="11" type="ORF">PAC_01767</name>
</gene>
<evidence type="ECO:0000256" key="3">
    <source>
        <dbReference type="ARBA" id="ARBA00022448"/>
    </source>
</evidence>
<feature type="transmembrane region" description="Helical" evidence="9">
    <location>
        <begin position="45"/>
        <end position="65"/>
    </location>
</feature>
<feature type="domain" description="Major facilitator superfamily (MFS) profile" evidence="10">
    <location>
        <begin position="52"/>
        <end position="499"/>
    </location>
</feature>
<evidence type="ECO:0000256" key="1">
    <source>
        <dbReference type="ARBA" id="ARBA00004141"/>
    </source>
</evidence>
<feature type="transmembrane region" description="Helical" evidence="9">
    <location>
        <begin position="128"/>
        <end position="146"/>
    </location>
</feature>
<dbReference type="InterPro" id="IPR003663">
    <property type="entry name" value="Sugar/inositol_transpt"/>
</dbReference>
<dbReference type="InterPro" id="IPR036259">
    <property type="entry name" value="MFS_trans_sf"/>
</dbReference>
<organism evidence="11 12">
    <name type="scientific">Phialocephala subalpina</name>
    <dbReference type="NCBI Taxonomy" id="576137"/>
    <lineage>
        <taxon>Eukaryota</taxon>
        <taxon>Fungi</taxon>
        <taxon>Dikarya</taxon>
        <taxon>Ascomycota</taxon>
        <taxon>Pezizomycotina</taxon>
        <taxon>Leotiomycetes</taxon>
        <taxon>Helotiales</taxon>
        <taxon>Mollisiaceae</taxon>
        <taxon>Phialocephala</taxon>
        <taxon>Phialocephala fortinii species complex</taxon>
    </lineage>
</organism>
<feature type="transmembrane region" description="Helical" evidence="9">
    <location>
        <begin position="101"/>
        <end position="121"/>
    </location>
</feature>
<name>A0A1L7WGI7_9HELO</name>
<evidence type="ECO:0000313" key="12">
    <source>
        <dbReference type="Proteomes" id="UP000184330"/>
    </source>
</evidence>
<comment type="similarity">
    <text evidence="2 7">Belongs to the major facilitator superfamily. Sugar transporter (TC 2.A.1.1) family.</text>
</comment>
<dbReference type="PANTHER" id="PTHR48022:SF39">
    <property type="entry name" value="MONOSACCHARIDE TRANSPORTER, PUTATIVE-RELATED"/>
    <property type="match status" value="1"/>
</dbReference>
<feature type="transmembrane region" description="Helical" evidence="9">
    <location>
        <begin position="188"/>
        <end position="210"/>
    </location>
</feature>
<dbReference type="PROSITE" id="PS00216">
    <property type="entry name" value="SUGAR_TRANSPORT_1"/>
    <property type="match status" value="2"/>
</dbReference>
<evidence type="ECO:0000256" key="7">
    <source>
        <dbReference type="RuleBase" id="RU003346"/>
    </source>
</evidence>
<dbReference type="OrthoDB" id="2241241at2759"/>
<sequence length="571" mass="63808">MGKLSKYAAQLPFWHRKQSSSDTEGSHSEKQKYVGPYDNSPIPRVTIHSFIMGVFVSMGGFIFGYDTGQISGFLGMAEFQQRFGQHHSDGTFYFSNVRSGLIVALLSIGTLMGALIGGPVADRFGRKWSIFGWCLILHVGLIVQMTSANHKWYQIVVGRWIAGLGVGALSLLVPMYQSESAPKQIRGALISTYQLFITLGIFVANCINFGTEKKTDTSSWRIPMGISFIWVAVLGFGIIFFPESPRYDYRHGRVDVAKATMIKLYGVPENHRAVAEELAEIKEKYEEELLHANQKWWEIFTGPRMPYRIALGVTLQALQQLTGANYFFYYGTVIFKSTGINNSYVTQMILGGVNFGTTFLGLYVVEHFGRRKSLIFGAFWMFVCFMIFASVGHFALDRTVPQNTPHAGKAMIVFACLFILGFASTWGPIIWTICAELYPSRYRSKAMGMSTASNWFWNFLLAFFTPFIVGDIDFRYGYIFAGCLFLAAGTVYFFVIEGQGRTLEEIDTMYILHVDPRKSTQWIAPPPEELITTERIARGEVAGTGADLEASDSARARAKETAPGGTADHAE</sequence>
<feature type="transmembrane region" description="Helical" evidence="9">
    <location>
        <begin position="478"/>
        <end position="496"/>
    </location>
</feature>
<feature type="transmembrane region" description="Helical" evidence="9">
    <location>
        <begin position="344"/>
        <end position="365"/>
    </location>
</feature>
<evidence type="ECO:0000256" key="5">
    <source>
        <dbReference type="ARBA" id="ARBA00022989"/>
    </source>
</evidence>
<keyword evidence="12" id="KW-1185">Reference proteome</keyword>
<dbReference type="NCBIfam" id="TIGR00879">
    <property type="entry name" value="SP"/>
    <property type="match status" value="1"/>
</dbReference>
<dbReference type="CDD" id="cd17356">
    <property type="entry name" value="MFS_HXT"/>
    <property type="match status" value="1"/>
</dbReference>
<feature type="transmembrane region" description="Helical" evidence="9">
    <location>
        <begin position="411"/>
        <end position="434"/>
    </location>
</feature>
<dbReference type="InterPro" id="IPR005828">
    <property type="entry name" value="MFS_sugar_transport-like"/>
</dbReference>
<feature type="transmembrane region" description="Helical" evidence="9">
    <location>
        <begin position="152"/>
        <end position="176"/>
    </location>
</feature>
<dbReference type="PRINTS" id="PR00171">
    <property type="entry name" value="SUGRTRNSPORT"/>
</dbReference>
<feature type="transmembrane region" description="Helical" evidence="9">
    <location>
        <begin position="222"/>
        <end position="241"/>
    </location>
</feature>
<dbReference type="PROSITE" id="PS00217">
    <property type="entry name" value="SUGAR_TRANSPORT_2"/>
    <property type="match status" value="1"/>
</dbReference>
<keyword evidence="5 9" id="KW-1133">Transmembrane helix</keyword>
<keyword evidence="3 7" id="KW-0813">Transport</keyword>
<dbReference type="Gene3D" id="1.20.1250.20">
    <property type="entry name" value="MFS general substrate transporter like domains"/>
    <property type="match status" value="1"/>
</dbReference>
<feature type="transmembrane region" description="Helical" evidence="9">
    <location>
        <begin position="309"/>
        <end position="332"/>
    </location>
</feature>
<dbReference type="PANTHER" id="PTHR48022">
    <property type="entry name" value="PLASTIDIC GLUCOSE TRANSPORTER 4"/>
    <property type="match status" value="1"/>
</dbReference>
<evidence type="ECO:0000256" key="2">
    <source>
        <dbReference type="ARBA" id="ARBA00010992"/>
    </source>
</evidence>
<keyword evidence="6 9" id="KW-0472">Membrane</keyword>
<protein>
    <submittedName>
        <fullName evidence="11">Probable MFS monosaccharide transporter</fullName>
    </submittedName>
</protein>
<evidence type="ECO:0000256" key="4">
    <source>
        <dbReference type="ARBA" id="ARBA00022692"/>
    </source>
</evidence>
<dbReference type="PROSITE" id="PS50850">
    <property type="entry name" value="MFS"/>
    <property type="match status" value="1"/>
</dbReference>
<evidence type="ECO:0000259" key="10">
    <source>
        <dbReference type="PROSITE" id="PS50850"/>
    </source>
</evidence>
<accession>A0A1L7WGI7</accession>
<feature type="transmembrane region" description="Helical" evidence="9">
    <location>
        <begin position="455"/>
        <end position="472"/>
    </location>
</feature>
<feature type="region of interest" description="Disordered" evidence="8">
    <location>
        <begin position="543"/>
        <end position="571"/>
    </location>
</feature>
<comment type="subcellular location">
    <subcellularLocation>
        <location evidence="1">Membrane</location>
        <topology evidence="1">Multi-pass membrane protein</topology>
    </subcellularLocation>
</comment>
<feature type="transmembrane region" description="Helical" evidence="9">
    <location>
        <begin position="374"/>
        <end position="396"/>
    </location>
</feature>
<dbReference type="Pfam" id="PF00083">
    <property type="entry name" value="Sugar_tr"/>
    <property type="match status" value="1"/>
</dbReference>